<accession>A0A9R1T2X6</accession>
<keyword evidence="2" id="KW-1185">Reference proteome</keyword>
<dbReference type="KEGG" id="fas:105265826"/>
<proteinExistence type="predicted"/>
<dbReference type="GeneID" id="105265826"/>
<name>A0A0C9Q175_9HYME</name>
<evidence type="ECO:0000313" key="3">
    <source>
        <dbReference type="RefSeq" id="XP_011301869.1"/>
    </source>
</evidence>
<dbReference type="RefSeq" id="XP_011301869.1">
    <property type="nucleotide sequence ID" value="XM_011303567.1"/>
</dbReference>
<dbReference type="OrthoDB" id="8185397at2759"/>
<accession>A0A0C9Q175</accession>
<dbReference type="Proteomes" id="UP000694866">
    <property type="component" value="Unplaced"/>
</dbReference>
<evidence type="ECO:0000313" key="2">
    <source>
        <dbReference type="Proteomes" id="UP000694866"/>
    </source>
</evidence>
<sequence length="298" mass="34732">MAECLESTYNPEVVEHVRKEQERRVVQEGTTMWKKRKAELQHQKHREQRELRQMQANYSPWGKPGGGAPCERALRKKNVHLEPLGPPRSSGHGQLARQYYPWGRPGPGGAPWRDPRMLGVRFLESMGWTTDSFLTRVRGKDVIDPLAFTDSNKFFDARARAGITPDPHPSSPRNPFNEEMQVYKLTGGVELVPLLTTRRHYSHPSCTRYLTTDATRPGYTIDSLRSLNIGNREHITALTEQIHRKRERALEERRMEQEGCRRHFDTWKKLWGRPGHGAPMDHYYRTDLHSILYRMPVY</sequence>
<evidence type="ECO:0000313" key="1">
    <source>
        <dbReference type="EMBL" id="JAG77425.1"/>
    </source>
</evidence>
<reference evidence="1" key="1">
    <citation type="submission" date="2015-01" db="EMBL/GenBank/DDBJ databases">
        <title>Transcriptome Assembly of Fopius arisanus.</title>
        <authorList>
            <person name="Geib S."/>
        </authorList>
    </citation>
    <scope>NUCLEOTIDE SEQUENCE</scope>
</reference>
<gene>
    <name evidence="1" type="primary">SEC3</name>
    <name evidence="3" type="synonym">LOC105265826</name>
    <name evidence="1" type="ORF">g.40570</name>
</gene>
<dbReference type="EMBL" id="GBYB01007658">
    <property type="protein sequence ID" value="JAG77425.1"/>
    <property type="molecule type" value="Transcribed_RNA"/>
</dbReference>
<organism evidence="1">
    <name type="scientific">Fopius arisanus</name>
    <dbReference type="NCBI Taxonomy" id="64838"/>
    <lineage>
        <taxon>Eukaryota</taxon>
        <taxon>Metazoa</taxon>
        <taxon>Ecdysozoa</taxon>
        <taxon>Arthropoda</taxon>
        <taxon>Hexapoda</taxon>
        <taxon>Insecta</taxon>
        <taxon>Pterygota</taxon>
        <taxon>Neoptera</taxon>
        <taxon>Endopterygota</taxon>
        <taxon>Hymenoptera</taxon>
        <taxon>Apocrita</taxon>
        <taxon>Ichneumonoidea</taxon>
        <taxon>Braconidae</taxon>
        <taxon>Opiinae</taxon>
        <taxon>Fopius</taxon>
    </lineage>
</organism>
<reference evidence="3" key="2">
    <citation type="submission" date="2025-04" db="UniProtKB">
        <authorList>
            <consortium name="RefSeq"/>
        </authorList>
    </citation>
    <scope>IDENTIFICATION</scope>
    <source>
        <strain evidence="3">USDA-PBARC FA_bdor</strain>
        <tissue evidence="3">Whole organism</tissue>
    </source>
</reference>
<protein>
    <submittedName>
        <fullName evidence="1">SEC3 protein</fullName>
    </submittedName>
    <submittedName>
        <fullName evidence="3">Uncharacterized protein isoform X1</fullName>
    </submittedName>
</protein>
<dbReference type="AlphaFoldDB" id="A0A0C9Q175"/>